<gene>
    <name evidence="8" type="ORF">Sya03_09420</name>
</gene>
<dbReference type="SMART" id="SM00345">
    <property type="entry name" value="HTH_GNTR"/>
    <property type="match status" value="1"/>
</dbReference>
<dbReference type="Gene3D" id="1.10.10.10">
    <property type="entry name" value="Winged helix-like DNA-binding domain superfamily/Winged helix DNA-binding domain"/>
    <property type="match status" value="1"/>
</dbReference>
<reference evidence="8" key="1">
    <citation type="submission" date="2021-01" db="EMBL/GenBank/DDBJ databases">
        <title>Whole genome shotgun sequence of Spirilliplanes yamanashiensis NBRC 15828.</title>
        <authorList>
            <person name="Komaki H."/>
            <person name="Tamura T."/>
        </authorList>
    </citation>
    <scope>NUCLEOTIDE SEQUENCE</scope>
    <source>
        <strain evidence="8">NBRC 15828</strain>
    </source>
</reference>
<dbReference type="InterPro" id="IPR015422">
    <property type="entry name" value="PyrdxlP-dep_Trfase_small"/>
</dbReference>
<dbReference type="Gene3D" id="3.90.1150.10">
    <property type="entry name" value="Aspartate Aminotransferase, domain 1"/>
    <property type="match status" value="1"/>
</dbReference>
<dbReference type="GO" id="GO:0003700">
    <property type="term" value="F:DNA-binding transcription factor activity"/>
    <property type="evidence" value="ECO:0007669"/>
    <property type="project" value="InterPro"/>
</dbReference>
<dbReference type="InterPro" id="IPR036390">
    <property type="entry name" value="WH_DNA-bd_sf"/>
</dbReference>
<dbReference type="EMBL" id="BOOY01000005">
    <property type="protein sequence ID" value="GIJ01590.1"/>
    <property type="molecule type" value="Genomic_DNA"/>
</dbReference>
<feature type="domain" description="HTH gntR-type" evidence="7">
    <location>
        <begin position="1"/>
        <end position="55"/>
    </location>
</feature>
<dbReference type="InterPro" id="IPR015424">
    <property type="entry name" value="PyrdxlP-dep_Trfase"/>
</dbReference>
<accession>A0A8J4DI21</accession>
<feature type="region of interest" description="Disordered" evidence="6">
    <location>
        <begin position="45"/>
        <end position="77"/>
    </location>
</feature>
<evidence type="ECO:0000313" key="9">
    <source>
        <dbReference type="Proteomes" id="UP000652013"/>
    </source>
</evidence>
<dbReference type="SUPFAM" id="SSF53383">
    <property type="entry name" value="PLP-dependent transferases"/>
    <property type="match status" value="1"/>
</dbReference>
<dbReference type="InterPro" id="IPR015421">
    <property type="entry name" value="PyrdxlP-dep_Trfase_major"/>
</dbReference>
<evidence type="ECO:0000313" key="8">
    <source>
        <dbReference type="EMBL" id="GIJ01590.1"/>
    </source>
</evidence>
<dbReference type="GO" id="GO:0003677">
    <property type="term" value="F:DNA binding"/>
    <property type="evidence" value="ECO:0007669"/>
    <property type="project" value="UniProtKB-KW"/>
</dbReference>
<dbReference type="Pfam" id="PF00155">
    <property type="entry name" value="Aminotran_1_2"/>
    <property type="match status" value="1"/>
</dbReference>
<dbReference type="PANTHER" id="PTHR46577">
    <property type="entry name" value="HTH-TYPE TRANSCRIPTIONAL REGULATORY PROTEIN GABR"/>
    <property type="match status" value="1"/>
</dbReference>
<proteinExistence type="inferred from homology"/>
<feature type="compositionally biased region" description="Low complexity" evidence="6">
    <location>
        <begin position="55"/>
        <end position="70"/>
    </location>
</feature>
<dbReference type="SUPFAM" id="SSF46785">
    <property type="entry name" value="Winged helix' DNA-binding domain"/>
    <property type="match status" value="1"/>
</dbReference>
<dbReference type="CDD" id="cd07377">
    <property type="entry name" value="WHTH_GntR"/>
    <property type="match status" value="1"/>
</dbReference>
<sequence>MRTGALPPGEGLPPVRGLARQLGVSPATVAKAYRELRQRGLVETAGRNGTRVRPRSVATRAAARPAAGAGLRDLSAGEPDRRLLPPLAAHLRAVAGAFAAPLTYADAGVLPELADAARERFAADGVPAGDVTVTNGALDAVERLLTAHLCPGDAVAVEDPGWGNLFDLVAALGLTPVPLAVDDEGPLPGALAAALSAGVGAVLVTSRAQNPTGAAVTADRAAALRRALRERPGTLLVEDDHAAELAAVAPHPLAGATDRWAFVRSASKPFGPDLRIAVVAGDEATVARVAGRMRIGTGWVSTVTQRLLLRLWSDPGVTAAVAAARAGYDARRDALAAALAARGCAAHATTGINVWVPVPDETRTVAALRDEGWAVAPGSLFRLASAPGVRLTVSPLDPADVEPLADAVARAVRPPTGRFTR</sequence>
<dbReference type="InterPro" id="IPR051446">
    <property type="entry name" value="HTH_trans_reg/aminotransferase"/>
</dbReference>
<dbReference type="Proteomes" id="UP000652013">
    <property type="component" value="Unassembled WGS sequence"/>
</dbReference>
<dbReference type="AlphaFoldDB" id="A0A8J4DI21"/>
<organism evidence="8 9">
    <name type="scientific">Spirilliplanes yamanashiensis</name>
    <dbReference type="NCBI Taxonomy" id="42233"/>
    <lineage>
        <taxon>Bacteria</taxon>
        <taxon>Bacillati</taxon>
        <taxon>Actinomycetota</taxon>
        <taxon>Actinomycetes</taxon>
        <taxon>Micromonosporales</taxon>
        <taxon>Micromonosporaceae</taxon>
        <taxon>Spirilliplanes</taxon>
    </lineage>
</organism>
<dbReference type="Pfam" id="PF00392">
    <property type="entry name" value="GntR"/>
    <property type="match status" value="1"/>
</dbReference>
<dbReference type="PANTHER" id="PTHR46577:SF1">
    <property type="entry name" value="HTH-TYPE TRANSCRIPTIONAL REGULATORY PROTEIN GABR"/>
    <property type="match status" value="1"/>
</dbReference>
<keyword evidence="2" id="KW-0663">Pyridoxal phosphate</keyword>
<dbReference type="PROSITE" id="PS50949">
    <property type="entry name" value="HTH_GNTR"/>
    <property type="match status" value="1"/>
</dbReference>
<evidence type="ECO:0000256" key="4">
    <source>
        <dbReference type="ARBA" id="ARBA00023125"/>
    </source>
</evidence>
<keyword evidence="3" id="KW-0805">Transcription regulation</keyword>
<evidence type="ECO:0000256" key="6">
    <source>
        <dbReference type="SAM" id="MobiDB-lite"/>
    </source>
</evidence>
<dbReference type="InterPro" id="IPR036388">
    <property type="entry name" value="WH-like_DNA-bd_sf"/>
</dbReference>
<keyword evidence="5" id="KW-0804">Transcription</keyword>
<keyword evidence="9" id="KW-1185">Reference proteome</keyword>
<keyword evidence="4" id="KW-0238">DNA-binding</keyword>
<dbReference type="InterPro" id="IPR004839">
    <property type="entry name" value="Aminotransferase_I/II_large"/>
</dbReference>
<dbReference type="InterPro" id="IPR000524">
    <property type="entry name" value="Tscrpt_reg_HTH_GntR"/>
</dbReference>
<evidence type="ECO:0000256" key="1">
    <source>
        <dbReference type="ARBA" id="ARBA00005384"/>
    </source>
</evidence>
<dbReference type="Gene3D" id="3.40.640.10">
    <property type="entry name" value="Type I PLP-dependent aspartate aminotransferase-like (Major domain)"/>
    <property type="match status" value="1"/>
</dbReference>
<comment type="caution">
    <text evidence="8">The sequence shown here is derived from an EMBL/GenBank/DDBJ whole genome shotgun (WGS) entry which is preliminary data.</text>
</comment>
<evidence type="ECO:0000256" key="5">
    <source>
        <dbReference type="ARBA" id="ARBA00023163"/>
    </source>
</evidence>
<evidence type="ECO:0000259" key="7">
    <source>
        <dbReference type="PROSITE" id="PS50949"/>
    </source>
</evidence>
<evidence type="ECO:0000256" key="2">
    <source>
        <dbReference type="ARBA" id="ARBA00022898"/>
    </source>
</evidence>
<evidence type="ECO:0000256" key="3">
    <source>
        <dbReference type="ARBA" id="ARBA00023015"/>
    </source>
</evidence>
<dbReference type="GO" id="GO:0030170">
    <property type="term" value="F:pyridoxal phosphate binding"/>
    <property type="evidence" value="ECO:0007669"/>
    <property type="project" value="InterPro"/>
</dbReference>
<comment type="similarity">
    <text evidence="1">In the C-terminal section; belongs to the class-I pyridoxal-phosphate-dependent aminotransferase family.</text>
</comment>
<dbReference type="CDD" id="cd00609">
    <property type="entry name" value="AAT_like"/>
    <property type="match status" value="1"/>
</dbReference>
<protein>
    <submittedName>
        <fullName evidence="8">GntR family transcriptional regulator</fullName>
    </submittedName>
</protein>
<name>A0A8J4DI21_9ACTN</name>